<keyword evidence="2 5" id="KW-0489">Methyltransferase</keyword>
<evidence type="ECO:0000256" key="2">
    <source>
        <dbReference type="ARBA" id="ARBA00022603"/>
    </source>
</evidence>
<dbReference type="EMBL" id="RGGN01000026">
    <property type="protein sequence ID" value="NCU62717.1"/>
    <property type="molecule type" value="Genomic_DNA"/>
</dbReference>
<keyword evidence="5" id="KW-0963">Cytoplasm</keyword>
<dbReference type="Pfam" id="PF00588">
    <property type="entry name" value="SpoU_methylase"/>
    <property type="match status" value="1"/>
</dbReference>
<dbReference type="InterPro" id="IPR001537">
    <property type="entry name" value="SpoU_MeTrfase"/>
</dbReference>
<dbReference type="AlphaFoldDB" id="A0A845S845"/>
<sequence length="243" mass="27582">MLFKNIYFILVRPQLGENIGATARSLKNFNFENLRLVSPRDSWPNKSATYTAVDAKDIVHKAKVFSNNDQAVSDLDYVFATTSRSRSVNKKIIDLNEAVRIIKKKSALQKKSGILFGPEASGLSNDDLINANYLVNIPTSNRFKSLNLSHAVTVFAFSLFITSKKFEPIVKNLYRSEDAKKKEVNTFLDFLISHLDKVGFLKPEEKKQQMIRSVKNIFHRSSLSTQEIRTLSGVISSLIKYKE</sequence>
<keyword evidence="4 5" id="KW-0949">S-adenosyl-L-methionine</keyword>
<dbReference type="NCBIfam" id="TIGR00050">
    <property type="entry name" value="rRNA_methyl_1"/>
    <property type="match status" value="1"/>
</dbReference>
<gene>
    <name evidence="5" type="primary">trmJ</name>
    <name evidence="7" type="ORF">EBV78_01275</name>
</gene>
<name>A0A845S845_9PROT</name>
<protein>
    <recommendedName>
        <fullName evidence="5">tRNA (cytidine/uridine-2'-O-)-methyltransferase TrmJ</fullName>
        <ecNumber evidence="5">2.1.1.200</ecNumber>
    </recommendedName>
    <alternativeName>
        <fullName evidence="5">tRNA (cytidine(32)/uridine(32)-2'-O)-methyltransferase</fullName>
    </alternativeName>
    <alternativeName>
        <fullName evidence="5">tRNA Cm32/Um32 methyltransferase</fullName>
    </alternativeName>
</protein>
<comment type="similarity">
    <text evidence="1">Belongs to the class IV-like SAM-binding methyltransferase superfamily. RNA methyltransferase TrmH family.</text>
</comment>
<dbReference type="EC" id="2.1.1.200" evidence="5"/>
<comment type="function">
    <text evidence="5">Catalyzes the formation of 2'O-methylated cytidine (Cm32) or 2'O-methylated uridine (Um32) at position 32 in tRNA.</text>
</comment>
<organism evidence="7 8">
    <name type="scientific">Candidatus Fonsibacter lacus</name>
    <dbReference type="NCBI Taxonomy" id="2576439"/>
    <lineage>
        <taxon>Bacteria</taxon>
        <taxon>Pseudomonadati</taxon>
        <taxon>Pseudomonadota</taxon>
        <taxon>Alphaproteobacteria</taxon>
        <taxon>Candidatus Pelagibacterales</taxon>
        <taxon>Candidatus Pelagibacterales incertae sedis</taxon>
        <taxon>Candidatus Fonsibacter</taxon>
    </lineage>
</organism>
<evidence type="ECO:0000259" key="6">
    <source>
        <dbReference type="Pfam" id="PF00588"/>
    </source>
</evidence>
<dbReference type="Proteomes" id="UP000572953">
    <property type="component" value="Unassembled WGS sequence"/>
</dbReference>
<evidence type="ECO:0000313" key="8">
    <source>
        <dbReference type="Proteomes" id="UP000572953"/>
    </source>
</evidence>
<dbReference type="InterPro" id="IPR029028">
    <property type="entry name" value="Alpha/beta_knot_MTases"/>
</dbReference>
<keyword evidence="5" id="KW-0819">tRNA processing</keyword>
<dbReference type="PANTHER" id="PTHR42786:SF7">
    <property type="entry name" value="TRNA_RRNA METHYLTRANSFERASE SPOU TYPE DOMAIN-CONTAINING PROTEIN"/>
    <property type="match status" value="1"/>
</dbReference>
<comment type="catalytic activity">
    <reaction evidence="5">
        <text>cytidine(32) in tRNA + S-adenosyl-L-methionine = 2'-O-methylcytidine(32) in tRNA + S-adenosyl-L-homocysteine + H(+)</text>
        <dbReference type="Rhea" id="RHEA:42932"/>
        <dbReference type="Rhea" id="RHEA-COMP:10288"/>
        <dbReference type="Rhea" id="RHEA-COMP:10289"/>
        <dbReference type="ChEBI" id="CHEBI:15378"/>
        <dbReference type="ChEBI" id="CHEBI:57856"/>
        <dbReference type="ChEBI" id="CHEBI:59789"/>
        <dbReference type="ChEBI" id="CHEBI:74495"/>
        <dbReference type="ChEBI" id="CHEBI:82748"/>
        <dbReference type="EC" id="2.1.1.200"/>
    </reaction>
</comment>
<dbReference type="CDD" id="cd18093">
    <property type="entry name" value="SpoU-like_TrmJ"/>
    <property type="match status" value="1"/>
</dbReference>
<comment type="subunit">
    <text evidence="5">Homodimer.</text>
</comment>
<dbReference type="GO" id="GO:0005829">
    <property type="term" value="C:cytosol"/>
    <property type="evidence" value="ECO:0007669"/>
    <property type="project" value="TreeGrafter"/>
</dbReference>
<dbReference type="Gene3D" id="3.40.1280.10">
    <property type="match status" value="1"/>
</dbReference>
<evidence type="ECO:0000256" key="5">
    <source>
        <dbReference type="RuleBase" id="RU362024"/>
    </source>
</evidence>
<feature type="domain" description="tRNA/rRNA methyltransferase SpoU type" evidence="6">
    <location>
        <begin position="6"/>
        <end position="156"/>
    </location>
</feature>
<dbReference type="InterPro" id="IPR004384">
    <property type="entry name" value="RNA_MeTrfase_TrmJ/LasT"/>
</dbReference>
<dbReference type="InterPro" id="IPR029026">
    <property type="entry name" value="tRNA_m1G_MTases_N"/>
</dbReference>
<dbReference type="SUPFAM" id="SSF75217">
    <property type="entry name" value="alpha/beta knot"/>
    <property type="match status" value="1"/>
</dbReference>
<comment type="caution">
    <text evidence="7">The sequence shown here is derived from an EMBL/GenBank/DDBJ whole genome shotgun (WGS) entry which is preliminary data.</text>
</comment>
<dbReference type="PIRSF" id="PIRSF004808">
    <property type="entry name" value="LasT"/>
    <property type="match status" value="1"/>
</dbReference>
<dbReference type="GO" id="GO:0160206">
    <property type="term" value="F:tRNA (cytidine(32)/uridine(32)-2'-O)-methyltransferase activity"/>
    <property type="evidence" value="ECO:0007669"/>
    <property type="project" value="UniProtKB-EC"/>
</dbReference>
<keyword evidence="3 7" id="KW-0808">Transferase</keyword>
<reference evidence="7 8" key="1">
    <citation type="submission" date="2018-10" db="EMBL/GenBank/DDBJ databases">
        <title>Iterative Subtractive Binning of Freshwater Chronoseries Metagenomes Recovers Nearly Complete Genomes from over Four Hundred Novel Species.</title>
        <authorList>
            <person name="Rodriguez-R L.M."/>
            <person name="Tsementzi D."/>
            <person name="Luo C."/>
            <person name="Konstantinidis K.T."/>
        </authorList>
    </citation>
    <scope>NUCLEOTIDE SEQUENCE [LARGE SCALE GENOMIC DNA]</scope>
    <source>
        <strain evidence="7">WB7_2B_003</strain>
    </source>
</reference>
<dbReference type="PANTHER" id="PTHR42786">
    <property type="entry name" value="TRNA/RRNA METHYLTRANSFERASE"/>
    <property type="match status" value="1"/>
</dbReference>
<proteinExistence type="inferred from homology"/>
<dbReference type="GO" id="GO:0003723">
    <property type="term" value="F:RNA binding"/>
    <property type="evidence" value="ECO:0007669"/>
    <property type="project" value="InterPro"/>
</dbReference>
<evidence type="ECO:0000256" key="4">
    <source>
        <dbReference type="ARBA" id="ARBA00022691"/>
    </source>
</evidence>
<evidence type="ECO:0000256" key="3">
    <source>
        <dbReference type="ARBA" id="ARBA00022679"/>
    </source>
</evidence>
<comment type="subcellular location">
    <subcellularLocation>
        <location evidence="5">Cytoplasm</location>
    </subcellularLocation>
</comment>
<evidence type="ECO:0000313" key="7">
    <source>
        <dbReference type="EMBL" id="NCU62717.1"/>
    </source>
</evidence>
<dbReference type="Gene3D" id="1.10.8.590">
    <property type="match status" value="1"/>
</dbReference>
<accession>A0A845S845</accession>
<evidence type="ECO:0000256" key="1">
    <source>
        <dbReference type="ARBA" id="ARBA00007228"/>
    </source>
</evidence>
<comment type="catalytic activity">
    <reaction evidence="5">
        <text>uridine(32) in tRNA + S-adenosyl-L-methionine = 2'-O-methyluridine(32) in tRNA + S-adenosyl-L-homocysteine + H(+)</text>
        <dbReference type="Rhea" id="RHEA:42936"/>
        <dbReference type="Rhea" id="RHEA-COMP:10107"/>
        <dbReference type="Rhea" id="RHEA-COMP:10290"/>
        <dbReference type="ChEBI" id="CHEBI:15378"/>
        <dbReference type="ChEBI" id="CHEBI:57856"/>
        <dbReference type="ChEBI" id="CHEBI:59789"/>
        <dbReference type="ChEBI" id="CHEBI:65315"/>
        <dbReference type="ChEBI" id="CHEBI:74478"/>
        <dbReference type="EC" id="2.1.1.200"/>
    </reaction>
</comment>
<dbReference type="GO" id="GO:0002128">
    <property type="term" value="P:tRNA nucleoside ribose methylation"/>
    <property type="evidence" value="ECO:0007669"/>
    <property type="project" value="TreeGrafter"/>
</dbReference>